<dbReference type="Gene3D" id="1.10.10.800">
    <property type="match status" value="1"/>
</dbReference>
<protein>
    <submittedName>
        <fullName evidence="2">Alpha/beta hydrolase</fullName>
    </submittedName>
</protein>
<organism evidence="2">
    <name type="scientific">Rhizobium sp. ZPR3</name>
    <dbReference type="NCBI Taxonomy" id="3158967"/>
    <lineage>
        <taxon>Bacteria</taxon>
        <taxon>Pseudomonadati</taxon>
        <taxon>Pseudomonadota</taxon>
        <taxon>Alphaproteobacteria</taxon>
        <taxon>Hyphomicrobiales</taxon>
        <taxon>Rhizobiaceae</taxon>
        <taxon>Rhizobium/Agrobacterium group</taxon>
        <taxon>Rhizobium</taxon>
    </lineage>
</organism>
<dbReference type="PANTHER" id="PTHR47751:SF1">
    <property type="entry name" value="SUPERFAMILY HYDROLASE, PUTATIVE (AFU_ORTHOLOGUE AFUA_2G16580)-RELATED"/>
    <property type="match status" value="1"/>
</dbReference>
<dbReference type="InterPro" id="IPR051411">
    <property type="entry name" value="Polyketide_trans_af380"/>
</dbReference>
<dbReference type="EMBL" id="CP157962">
    <property type="protein sequence ID" value="XBT97634.1"/>
    <property type="molecule type" value="Genomic_DNA"/>
</dbReference>
<geneLocation type="plasmid" evidence="2">
    <name>unnamed2</name>
</geneLocation>
<dbReference type="InterPro" id="IPR029058">
    <property type="entry name" value="AB_hydrolase_fold"/>
</dbReference>
<dbReference type="PANTHER" id="PTHR47751">
    <property type="entry name" value="SUPERFAMILY HYDROLASE, PUTATIVE (AFU_ORTHOLOGUE AFUA_2G16580)-RELATED"/>
    <property type="match status" value="1"/>
</dbReference>
<dbReference type="Gene3D" id="3.40.50.1820">
    <property type="entry name" value="alpha/beta hydrolase"/>
    <property type="match status" value="1"/>
</dbReference>
<keyword evidence="2" id="KW-0378">Hydrolase</keyword>
<evidence type="ECO:0000259" key="1">
    <source>
        <dbReference type="Pfam" id="PF12740"/>
    </source>
</evidence>
<name>A0AAU7S5J3_9HYPH</name>
<sequence>MDKVRFNNHIGISVAGNVHYPTGFDKSKTYAAIVTVAPASGTKEQTAGLYAEKLAQQGFVAIAFDASFQGESGGEPRYQENPIARVEDVRGAVDYLVSLPFVDSNRIGVLGICAGGGYAASAAMTERRIKAVGVAVPVNGGAEMRAGGREATISSLQEISQLRAAEARGADPMIVPWIPDEYKVSEDTDLRGAYDYYRTPRGARPNWQNKLRFSTMDAVMAFDAFALADMLLTQPLQVIVGSKPGAYNSNRDGHELYKLAASTKKDLQVMDGASHFDMYDNPQYVDKAVTKFTEFYRTNLA</sequence>
<accession>A0AAU7S5J3</accession>
<reference evidence="2" key="1">
    <citation type="submission" date="2024-06" db="EMBL/GenBank/DDBJ databases">
        <authorList>
            <person name="Li T."/>
            <person name="Gao R."/>
        </authorList>
    </citation>
    <scope>NUCLEOTIDE SEQUENCE</scope>
    <source>
        <strain evidence="2">ZPR3</strain>
        <plasmid evidence="2">unnamed2</plasmid>
    </source>
</reference>
<dbReference type="InterPro" id="IPR041127">
    <property type="entry name" value="PET_hydrolase/cutinase-like"/>
</dbReference>
<dbReference type="RefSeq" id="WP_349962813.1">
    <property type="nucleotide sequence ID" value="NZ_CP157962.1"/>
</dbReference>
<feature type="domain" description="PET hydrolase/cutinase-like" evidence="1">
    <location>
        <begin position="15"/>
        <end position="139"/>
    </location>
</feature>
<dbReference type="AlphaFoldDB" id="A0AAU7S5J3"/>
<dbReference type="Pfam" id="PF12740">
    <property type="entry name" value="PETase"/>
    <property type="match status" value="1"/>
</dbReference>
<keyword evidence="2" id="KW-0614">Plasmid</keyword>
<proteinExistence type="predicted"/>
<dbReference type="SUPFAM" id="SSF53474">
    <property type="entry name" value="alpha/beta-Hydrolases"/>
    <property type="match status" value="1"/>
</dbReference>
<dbReference type="GO" id="GO:0016787">
    <property type="term" value="F:hydrolase activity"/>
    <property type="evidence" value="ECO:0007669"/>
    <property type="project" value="UniProtKB-KW"/>
</dbReference>
<evidence type="ECO:0000313" key="2">
    <source>
        <dbReference type="EMBL" id="XBT97634.1"/>
    </source>
</evidence>
<gene>
    <name evidence="2" type="ORF">ABM479_29345</name>
</gene>